<keyword evidence="3" id="KW-1185">Reference proteome</keyword>
<evidence type="ECO:0000313" key="3">
    <source>
        <dbReference type="Proteomes" id="UP000051952"/>
    </source>
</evidence>
<dbReference type="EMBL" id="CYKH01001680">
    <property type="protein sequence ID" value="CUI14859.1"/>
    <property type="molecule type" value="Genomic_DNA"/>
</dbReference>
<reference evidence="3" key="1">
    <citation type="submission" date="2015-09" db="EMBL/GenBank/DDBJ databases">
        <authorList>
            <consortium name="Pathogen Informatics"/>
        </authorList>
    </citation>
    <scope>NUCLEOTIDE SEQUENCE [LARGE SCALE GENOMIC DNA]</scope>
    <source>
        <strain evidence="3">Lake Konstanz</strain>
    </source>
</reference>
<evidence type="ECO:0000313" key="2">
    <source>
        <dbReference type="EMBL" id="CUI14859.1"/>
    </source>
</evidence>
<name>A0A0S4KKD5_BODSA</name>
<organism evidence="2 3">
    <name type="scientific">Bodo saltans</name>
    <name type="common">Flagellated protozoan</name>
    <dbReference type="NCBI Taxonomy" id="75058"/>
    <lineage>
        <taxon>Eukaryota</taxon>
        <taxon>Discoba</taxon>
        <taxon>Euglenozoa</taxon>
        <taxon>Kinetoplastea</taxon>
        <taxon>Metakinetoplastina</taxon>
        <taxon>Eubodonida</taxon>
        <taxon>Bodonidae</taxon>
        <taxon>Bodo</taxon>
    </lineage>
</organism>
<sequence>MSLLTHVARYFTTTWRESGDSHPEDVALADVRFVSDFVDTFESSLGPFFGSDKELLTVSCKRSSATLKLEIPGGNTTPSSSSSASHQQQLLQSHGSSSWNPWTVGVEGSIGEASIDLGTNDLSLKFQTDDIEIPSARSDIGPVLVGASFDYGEQAAAATLKVGPLATKISLTPSRSVPSAAYPHPAAFLTRYNIVSEFSSFFPGGALSQLPNLRIGVRTSNDPQEAPVVLGCALWPSSNNTAQRWSLAADLSLTSLIHMQCLQCHENSGLLANYLSSARGLPGSRRDELSNVREDDDIRFAGNRRCFTDGFLDVSWWVRAPVGPRLFETSHQWEHYAVKEIDAKIAVAATTTVAQFPTVVSLAAHRNGSLCGGLELALPSLTTKLGALWNPEDKRLKFGFELSC</sequence>
<dbReference type="Proteomes" id="UP000051952">
    <property type="component" value="Unassembled WGS sequence"/>
</dbReference>
<dbReference type="VEuPathDB" id="TriTrypDB:BSAL_17940"/>
<dbReference type="AlphaFoldDB" id="A0A0S4KKD5"/>
<gene>
    <name evidence="2" type="ORF">BSAL_17940</name>
</gene>
<proteinExistence type="predicted"/>
<feature type="compositionally biased region" description="Low complexity" evidence="1">
    <location>
        <begin position="79"/>
        <end position="96"/>
    </location>
</feature>
<evidence type="ECO:0000256" key="1">
    <source>
        <dbReference type="SAM" id="MobiDB-lite"/>
    </source>
</evidence>
<accession>A0A0S4KKD5</accession>
<feature type="region of interest" description="Disordered" evidence="1">
    <location>
        <begin position="70"/>
        <end position="96"/>
    </location>
</feature>
<protein>
    <submittedName>
        <fullName evidence="2">Uncharacterized protein</fullName>
    </submittedName>
</protein>